<proteinExistence type="predicted"/>
<sequence length="104" mass="11787">MAPENIEKEREDLTTQIWSVVFLNDLKQARDKINPIIAYIRRANAEQFASTLFNQDFKANTGGFSSSTRLDANVCGEFRVNRVLMVSYKASAAIVMERCSTSEF</sequence>
<keyword evidence="2" id="KW-1185">Reference proteome</keyword>
<comment type="caution">
    <text evidence="1">The sequence shown here is derived from an EMBL/GenBank/DDBJ whole genome shotgun (WGS) entry which is preliminary data.</text>
</comment>
<dbReference type="EMBL" id="CAXIEN010000043">
    <property type="protein sequence ID" value="CAL1269680.1"/>
    <property type="molecule type" value="Genomic_DNA"/>
</dbReference>
<name>A0AAV1ZDZ2_9ARAC</name>
<gene>
    <name evidence="1" type="ORF">LARSCL_LOCUS4869</name>
</gene>
<reference evidence="1 2" key="1">
    <citation type="submission" date="2024-04" db="EMBL/GenBank/DDBJ databases">
        <authorList>
            <person name="Rising A."/>
            <person name="Reimegard J."/>
            <person name="Sonavane S."/>
            <person name="Akerstrom W."/>
            <person name="Nylinder S."/>
            <person name="Hedman E."/>
            <person name="Kallberg Y."/>
        </authorList>
    </citation>
    <scope>NUCLEOTIDE SEQUENCE [LARGE SCALE GENOMIC DNA]</scope>
</reference>
<evidence type="ECO:0000313" key="1">
    <source>
        <dbReference type="EMBL" id="CAL1269680.1"/>
    </source>
</evidence>
<dbReference type="Proteomes" id="UP001497382">
    <property type="component" value="Unassembled WGS sequence"/>
</dbReference>
<evidence type="ECO:0000313" key="2">
    <source>
        <dbReference type="Proteomes" id="UP001497382"/>
    </source>
</evidence>
<organism evidence="1 2">
    <name type="scientific">Larinioides sclopetarius</name>
    <dbReference type="NCBI Taxonomy" id="280406"/>
    <lineage>
        <taxon>Eukaryota</taxon>
        <taxon>Metazoa</taxon>
        <taxon>Ecdysozoa</taxon>
        <taxon>Arthropoda</taxon>
        <taxon>Chelicerata</taxon>
        <taxon>Arachnida</taxon>
        <taxon>Araneae</taxon>
        <taxon>Araneomorphae</taxon>
        <taxon>Entelegynae</taxon>
        <taxon>Araneoidea</taxon>
        <taxon>Araneidae</taxon>
        <taxon>Larinioides</taxon>
    </lineage>
</organism>
<dbReference type="AlphaFoldDB" id="A0AAV1ZDZ2"/>
<accession>A0AAV1ZDZ2</accession>
<protein>
    <submittedName>
        <fullName evidence="1">Uncharacterized protein</fullName>
    </submittedName>
</protein>